<dbReference type="Proteomes" id="UP000178485">
    <property type="component" value="Chromosome i"/>
</dbReference>
<dbReference type="InterPro" id="IPR011663">
    <property type="entry name" value="UTRA"/>
</dbReference>
<dbReference type="STRING" id="1642646.ING2E5A_1980"/>
<dbReference type="InterPro" id="IPR000524">
    <property type="entry name" value="Tscrpt_reg_HTH_GntR"/>
</dbReference>
<dbReference type="SUPFAM" id="SSF46785">
    <property type="entry name" value="Winged helix' DNA-binding domain"/>
    <property type="match status" value="1"/>
</dbReference>
<dbReference type="PROSITE" id="PS50949">
    <property type="entry name" value="HTH_GNTR"/>
    <property type="match status" value="1"/>
</dbReference>
<evidence type="ECO:0000313" key="6">
    <source>
        <dbReference type="Proteomes" id="UP000178485"/>
    </source>
</evidence>
<dbReference type="InterPro" id="IPR036388">
    <property type="entry name" value="WH-like_DNA-bd_sf"/>
</dbReference>
<reference evidence="5 6" key="1">
    <citation type="submission" date="2016-08" db="EMBL/GenBank/DDBJ databases">
        <authorList>
            <person name="Seilhamer J.J."/>
        </authorList>
    </citation>
    <scope>NUCLEOTIDE SEQUENCE [LARGE SCALE GENOMIC DNA]</scope>
    <source>
        <strain evidence="5">ING2-E5A</strain>
    </source>
</reference>
<evidence type="ECO:0000256" key="2">
    <source>
        <dbReference type="ARBA" id="ARBA00023125"/>
    </source>
</evidence>
<evidence type="ECO:0000256" key="1">
    <source>
        <dbReference type="ARBA" id="ARBA00023015"/>
    </source>
</evidence>
<dbReference type="InterPro" id="IPR028978">
    <property type="entry name" value="Chorismate_lyase_/UTRA_dom_sf"/>
</dbReference>
<dbReference type="PANTHER" id="PTHR44846:SF1">
    <property type="entry name" value="MANNOSYL-D-GLYCERATE TRANSPORT_METABOLISM SYSTEM REPRESSOR MNGR-RELATED"/>
    <property type="match status" value="1"/>
</dbReference>
<name>A0A1G4G8C3_9BACT</name>
<keyword evidence="6" id="KW-1185">Reference proteome</keyword>
<accession>A0A1G4G8C3</accession>
<dbReference type="Gene3D" id="1.10.10.10">
    <property type="entry name" value="Winged helix-like DNA-binding domain superfamily/Winged helix DNA-binding domain"/>
    <property type="match status" value="1"/>
</dbReference>
<dbReference type="SMART" id="SM00866">
    <property type="entry name" value="UTRA"/>
    <property type="match status" value="1"/>
</dbReference>
<dbReference type="Gene3D" id="3.40.1410.10">
    <property type="entry name" value="Chorismate lyase-like"/>
    <property type="match status" value="1"/>
</dbReference>
<dbReference type="GO" id="GO:0045892">
    <property type="term" value="P:negative regulation of DNA-templated transcription"/>
    <property type="evidence" value="ECO:0007669"/>
    <property type="project" value="TreeGrafter"/>
</dbReference>
<gene>
    <name evidence="5" type="primary">yvoA</name>
    <name evidence="5" type="ORF">ING2E5A_1980</name>
</gene>
<keyword evidence="2" id="KW-0238">DNA-binding</keyword>
<keyword evidence="1" id="KW-0805">Transcription regulation</keyword>
<proteinExistence type="predicted"/>
<dbReference type="SMART" id="SM00345">
    <property type="entry name" value="HTH_GNTR"/>
    <property type="match status" value="1"/>
</dbReference>
<feature type="domain" description="HTH gntR-type" evidence="4">
    <location>
        <begin position="8"/>
        <end position="76"/>
    </location>
</feature>
<protein>
    <submittedName>
        <fullName evidence="5">HTH-type transcriptional repressor YvoA</fullName>
    </submittedName>
</protein>
<sequence>MIDKESSIPLHKQAEFYLRRLIEMDKYKNGKMIPNEIELSRQMNISRNTLRQAINKLVHEGLLIRKRGIGTYVAMGKFSSEATNWLSFSQEMRLLGIEVENFELHIYRQRPTNEAKLFFNINDDETKVLRIERLRGKVDFPFVYFASEFNPEIPLTGNENFNLPLYDILRDEFNIIVKSSREEISAVPAGHFLAEKLDMELGEPVLVRKRLVSDIEGRPVEYNIGWYRGDSFTYKIECNRKEDYQSP</sequence>
<dbReference type="Pfam" id="PF00392">
    <property type="entry name" value="GntR"/>
    <property type="match status" value="1"/>
</dbReference>
<dbReference type="EMBL" id="LT608328">
    <property type="protein sequence ID" value="SCM58797.1"/>
    <property type="molecule type" value="Genomic_DNA"/>
</dbReference>
<evidence type="ECO:0000313" key="5">
    <source>
        <dbReference type="EMBL" id="SCM58797.1"/>
    </source>
</evidence>
<dbReference type="InterPro" id="IPR050679">
    <property type="entry name" value="Bact_HTH_transcr_reg"/>
</dbReference>
<dbReference type="KEGG" id="pmuc:ING2E5A_1980"/>
<dbReference type="PRINTS" id="PR00035">
    <property type="entry name" value="HTHGNTR"/>
</dbReference>
<evidence type="ECO:0000259" key="4">
    <source>
        <dbReference type="PROSITE" id="PS50949"/>
    </source>
</evidence>
<dbReference type="SUPFAM" id="SSF64288">
    <property type="entry name" value="Chorismate lyase-like"/>
    <property type="match status" value="1"/>
</dbReference>
<organism evidence="5 6">
    <name type="scientific">Petrimonas mucosa</name>
    <dbReference type="NCBI Taxonomy" id="1642646"/>
    <lineage>
        <taxon>Bacteria</taxon>
        <taxon>Pseudomonadati</taxon>
        <taxon>Bacteroidota</taxon>
        <taxon>Bacteroidia</taxon>
        <taxon>Bacteroidales</taxon>
        <taxon>Dysgonomonadaceae</taxon>
        <taxon>Petrimonas</taxon>
    </lineage>
</organism>
<dbReference type="GO" id="GO:0003677">
    <property type="term" value="F:DNA binding"/>
    <property type="evidence" value="ECO:0007669"/>
    <property type="project" value="UniProtKB-KW"/>
</dbReference>
<dbReference type="CDD" id="cd07377">
    <property type="entry name" value="WHTH_GntR"/>
    <property type="match status" value="1"/>
</dbReference>
<dbReference type="GO" id="GO:0003700">
    <property type="term" value="F:DNA-binding transcription factor activity"/>
    <property type="evidence" value="ECO:0007669"/>
    <property type="project" value="InterPro"/>
</dbReference>
<dbReference type="RefSeq" id="WP_071137205.1">
    <property type="nucleotide sequence ID" value="NZ_DUQN01000001.1"/>
</dbReference>
<keyword evidence="3" id="KW-0804">Transcription</keyword>
<dbReference type="PANTHER" id="PTHR44846">
    <property type="entry name" value="MANNOSYL-D-GLYCERATE TRANSPORT/METABOLISM SYSTEM REPRESSOR MNGR-RELATED"/>
    <property type="match status" value="1"/>
</dbReference>
<dbReference type="Pfam" id="PF07702">
    <property type="entry name" value="UTRA"/>
    <property type="match status" value="1"/>
</dbReference>
<dbReference type="InterPro" id="IPR036390">
    <property type="entry name" value="WH_DNA-bd_sf"/>
</dbReference>
<dbReference type="AlphaFoldDB" id="A0A1G4G8C3"/>
<evidence type="ECO:0000256" key="3">
    <source>
        <dbReference type="ARBA" id="ARBA00023163"/>
    </source>
</evidence>